<comment type="caution">
    <text evidence="1">The sequence shown here is derived from an EMBL/GenBank/DDBJ whole genome shotgun (WGS) entry which is preliminary data.</text>
</comment>
<protein>
    <submittedName>
        <fullName evidence="1">Response regulator receiver protein</fullName>
    </submittedName>
</protein>
<dbReference type="Gene3D" id="1.25.40.10">
    <property type="entry name" value="Tetratricopeptide repeat domain"/>
    <property type="match status" value="1"/>
</dbReference>
<evidence type="ECO:0000313" key="1">
    <source>
        <dbReference type="EMBL" id="MEQ2637316.1"/>
    </source>
</evidence>
<dbReference type="EMBL" id="JBBNGS010000004">
    <property type="protein sequence ID" value="MEQ2637316.1"/>
    <property type="molecule type" value="Genomic_DNA"/>
</dbReference>
<organism evidence="1 2">
    <name type="scientific">Paratractidigestivibacter faecalis</name>
    <dbReference type="NCBI Taxonomy" id="2292441"/>
    <lineage>
        <taxon>Bacteria</taxon>
        <taxon>Bacillati</taxon>
        <taxon>Actinomycetota</taxon>
        <taxon>Coriobacteriia</taxon>
        <taxon>Coriobacteriales</taxon>
        <taxon>Atopobiaceae</taxon>
        <taxon>Paratractidigestivibacter</taxon>
    </lineage>
</organism>
<gene>
    <name evidence="1" type="ORF">AAAT05_03015</name>
</gene>
<accession>A0ABV1IFH5</accession>
<dbReference type="Proteomes" id="UP001478817">
    <property type="component" value="Unassembled WGS sequence"/>
</dbReference>
<proteinExistence type="predicted"/>
<evidence type="ECO:0000313" key="2">
    <source>
        <dbReference type="Proteomes" id="UP001478817"/>
    </source>
</evidence>
<reference evidence="1 2" key="1">
    <citation type="submission" date="2024-04" db="EMBL/GenBank/DDBJ databases">
        <title>Human intestinal bacterial collection.</title>
        <authorList>
            <person name="Pauvert C."/>
            <person name="Hitch T.C.A."/>
            <person name="Clavel T."/>
        </authorList>
    </citation>
    <scope>NUCLEOTIDE SEQUENCE [LARGE SCALE GENOMIC DNA]</scope>
    <source>
        <strain evidence="1 2">CLA-AA-H197</strain>
    </source>
</reference>
<dbReference type="InterPro" id="IPR011990">
    <property type="entry name" value="TPR-like_helical_dom_sf"/>
</dbReference>
<name>A0ABV1IFH5_9ACTN</name>
<dbReference type="RefSeq" id="WP_349181786.1">
    <property type="nucleotide sequence ID" value="NZ_JBBNGS010000004.1"/>
</dbReference>
<keyword evidence="2" id="KW-1185">Reference proteome</keyword>
<sequence length="347" mass="38674">MAHDPRREDYQRLALRFVRTIDPQDPAAAREFTDFGRRFAQERDSLPQTDADRAFHLVCRATELIDYKLPFAEPDQAAELIRHGQSLLDEALSLDEKCFDALRMKSGPEVAGLDARHGFLVKLEPEVRADCEQARDAQDPSEDEERVALGRTLAMRPYWRWLASLAEGALICGRNREAISWCERLLQSDPADTCDVRFTYAYALAKLEDEAGLDALEARYAKISPTRGADDAWMLMARMALAHKACRMEEAQGLLARICRTYPEAAVTLLRQTELPDGEFARLYVAPYSADELIIAASEGIVLLQEGADRTGRGVLGAWVAAQVAGMYPAVALQVAAEMRQEGVQGK</sequence>